<evidence type="ECO:0000256" key="3">
    <source>
        <dbReference type="ARBA" id="ARBA00022729"/>
    </source>
</evidence>
<proteinExistence type="inferred from homology"/>
<evidence type="ECO:0000256" key="2">
    <source>
        <dbReference type="ARBA" id="ARBA00022448"/>
    </source>
</evidence>
<evidence type="ECO:0000256" key="1">
    <source>
        <dbReference type="ARBA" id="ARBA00008520"/>
    </source>
</evidence>
<accession>A0A1A9EZ79</accession>
<dbReference type="KEGG" id="mars:A8C75_11015"/>
<name>A0A1A9EZ79_9GAMM</name>
<protein>
    <submittedName>
        <fullName evidence="5">ABC transporter substrate-binding protein</fullName>
    </submittedName>
</protein>
<dbReference type="GO" id="GO:0015768">
    <property type="term" value="P:maltose transport"/>
    <property type="evidence" value="ECO:0007669"/>
    <property type="project" value="TreeGrafter"/>
</dbReference>
<feature type="chain" id="PRO_5008386572" evidence="4">
    <location>
        <begin position="21"/>
        <end position="427"/>
    </location>
</feature>
<evidence type="ECO:0000256" key="4">
    <source>
        <dbReference type="SAM" id="SignalP"/>
    </source>
</evidence>
<dbReference type="AlphaFoldDB" id="A0A1A9EZ79"/>
<evidence type="ECO:0000313" key="5">
    <source>
        <dbReference type="EMBL" id="ANG62961.1"/>
    </source>
</evidence>
<evidence type="ECO:0000313" key="6">
    <source>
        <dbReference type="Proteomes" id="UP000078070"/>
    </source>
</evidence>
<reference evidence="5 6" key="2">
    <citation type="journal article" date="2018" name="Int. J. Syst. Evol. Microbiol.">
        <title>Marinobacterium aestuarii sp. nov., a benzene-degrading marine bacterium isolated from estuary sediment.</title>
        <authorList>
            <person name="Bae S.S."/>
            <person name="Jung J."/>
            <person name="Chung D."/>
            <person name="Baek K."/>
        </authorList>
    </citation>
    <scope>NUCLEOTIDE SEQUENCE [LARGE SCALE GENOMIC DNA]</scope>
    <source>
        <strain evidence="5 6">ST58-10</strain>
    </source>
</reference>
<feature type="signal peptide" evidence="4">
    <location>
        <begin position="1"/>
        <end position="20"/>
    </location>
</feature>
<keyword evidence="2" id="KW-0813">Transport</keyword>
<dbReference type="GO" id="GO:0042956">
    <property type="term" value="P:maltodextrin transmembrane transport"/>
    <property type="evidence" value="ECO:0007669"/>
    <property type="project" value="TreeGrafter"/>
</dbReference>
<organism evidence="5 6">
    <name type="scientific">Marinobacterium aestuarii</name>
    <dbReference type="NCBI Taxonomy" id="1821621"/>
    <lineage>
        <taxon>Bacteria</taxon>
        <taxon>Pseudomonadati</taxon>
        <taxon>Pseudomonadota</taxon>
        <taxon>Gammaproteobacteria</taxon>
        <taxon>Oceanospirillales</taxon>
        <taxon>Oceanospirillaceae</taxon>
        <taxon>Marinobacterium</taxon>
    </lineage>
</organism>
<dbReference type="Proteomes" id="UP000078070">
    <property type="component" value="Chromosome"/>
</dbReference>
<dbReference type="PANTHER" id="PTHR30061:SF50">
    <property type="entry name" value="MALTOSE_MALTODEXTRIN-BINDING PERIPLASMIC PROTEIN"/>
    <property type="match status" value="1"/>
</dbReference>
<dbReference type="PANTHER" id="PTHR30061">
    <property type="entry name" value="MALTOSE-BINDING PERIPLASMIC PROTEIN"/>
    <property type="match status" value="1"/>
</dbReference>
<dbReference type="Pfam" id="PF13416">
    <property type="entry name" value="SBP_bac_8"/>
    <property type="match status" value="1"/>
</dbReference>
<dbReference type="GO" id="GO:1901982">
    <property type="term" value="F:maltose binding"/>
    <property type="evidence" value="ECO:0007669"/>
    <property type="project" value="TreeGrafter"/>
</dbReference>
<gene>
    <name evidence="5" type="ORF">A8C75_11015</name>
</gene>
<dbReference type="GO" id="GO:0055052">
    <property type="term" value="C:ATP-binding cassette (ABC) transporter complex, substrate-binding subunit-containing"/>
    <property type="evidence" value="ECO:0007669"/>
    <property type="project" value="TreeGrafter"/>
</dbReference>
<sequence length="427" mass="47028">MNKFTPTLLSGALMTTLSFATIGTSAQAAAEPARLKLWRHETANIAEIDVSKAAVERFNQSQQRWKIEVEMIPEGSYTETVTAAALANDLPCVLDMDQPVVPNFAWSGYLRPLKGLVSQEVLDSLIESAKGTYKDDIYSVGQFEVALALFSRHSILKEHGIRIATTEQPWTKEEFLQALATLKASGKFAYPLDMRTGWKGEWYSYGYAPMLQSFGADQIDRSDYRTVEGVLNGKQAIAWGEFFQNLFAEGYVDRNPSDDKAFSQGRAALDYVGSWEMANHVTSFGDDLAVMPVPDFGSGPVVGGGSWHWGITQSCAHPEGAAAFLDYILQPNEIAAMSEATGMIPSTPAAAELTEHYRTGGDWRFFYDYSAAYAKLRPATPAYPIISSTFETMLRNIKDGADVLDSLDQAVDTIERNISDNKGYGFN</sequence>
<dbReference type="SUPFAM" id="SSF53850">
    <property type="entry name" value="Periplasmic binding protein-like II"/>
    <property type="match status" value="1"/>
</dbReference>
<keyword evidence="6" id="KW-1185">Reference proteome</keyword>
<dbReference type="Gene3D" id="3.40.190.10">
    <property type="entry name" value="Periplasmic binding protein-like II"/>
    <property type="match status" value="1"/>
</dbReference>
<keyword evidence="3 4" id="KW-0732">Signal</keyword>
<dbReference type="InterPro" id="IPR006059">
    <property type="entry name" value="SBP"/>
</dbReference>
<dbReference type="STRING" id="1821621.A8C75_11015"/>
<comment type="similarity">
    <text evidence="1">Belongs to the bacterial solute-binding protein 1 family.</text>
</comment>
<reference evidence="6" key="1">
    <citation type="submission" date="2016-05" db="EMBL/GenBank/DDBJ databases">
        <authorList>
            <person name="Baek K."/>
            <person name="Yang S.-J."/>
        </authorList>
    </citation>
    <scope>NUCLEOTIDE SEQUENCE [LARGE SCALE GENOMIC DNA]</scope>
    <source>
        <strain evidence="6">ST58-10</strain>
    </source>
</reference>
<dbReference type="EMBL" id="CP015839">
    <property type="protein sequence ID" value="ANG62961.1"/>
    <property type="molecule type" value="Genomic_DNA"/>
</dbReference>